<feature type="binding site" evidence="8">
    <location>
        <position position="7"/>
    </location>
    <ligand>
        <name>Mg(2+)</name>
        <dbReference type="ChEBI" id="CHEBI:18420"/>
    </ligand>
</feature>
<keyword evidence="8" id="KW-0963">Cytoplasm</keyword>
<comment type="subcellular location">
    <subcellularLocation>
        <location evidence="8">Cytoplasm</location>
    </subcellularLocation>
</comment>
<feature type="domain" description="4'-phosphopantetheinyl transferase" evidence="9">
    <location>
        <begin position="3"/>
        <end position="98"/>
    </location>
</feature>
<evidence type="ECO:0000256" key="8">
    <source>
        <dbReference type="HAMAP-Rule" id="MF_00101"/>
    </source>
</evidence>
<proteinExistence type="inferred from homology"/>
<dbReference type="Proteomes" id="UP001172911">
    <property type="component" value="Unassembled WGS sequence"/>
</dbReference>
<sequence>MKGIGTDIIEIERVELAISRSGQEFLNRVFTPGEQSYCGGKVQCLAGRFAAKEAVLKALGTGLRGLRWTNIEILPNYQGKPEVKLSGSALELAADLGIDKIMVSISHDRGRAVAFAVAVGKEG</sequence>
<comment type="function">
    <text evidence="8">Transfers the 4'-phosphopantetheine moiety from coenzyme A to a Ser of acyl-carrier-protein.</text>
</comment>
<dbReference type="NCBIfam" id="TIGR00556">
    <property type="entry name" value="pantethn_trn"/>
    <property type="match status" value="1"/>
</dbReference>
<dbReference type="NCBIfam" id="TIGR00516">
    <property type="entry name" value="acpS"/>
    <property type="match status" value="1"/>
</dbReference>
<dbReference type="InterPro" id="IPR004568">
    <property type="entry name" value="Ppantetheine-prot_Trfase_dom"/>
</dbReference>
<gene>
    <name evidence="8 10" type="primary">acpS</name>
    <name evidence="10" type="ORF">P6N53_00360</name>
</gene>
<keyword evidence="4 8" id="KW-0276">Fatty acid metabolism</keyword>
<dbReference type="AlphaFoldDB" id="A0AAW7Z8K4"/>
<dbReference type="EMBL" id="JARPTC010000001">
    <property type="protein sequence ID" value="MDO7785683.1"/>
    <property type="molecule type" value="Genomic_DNA"/>
</dbReference>
<dbReference type="Pfam" id="PF01648">
    <property type="entry name" value="ACPS"/>
    <property type="match status" value="1"/>
</dbReference>
<reference evidence="10" key="1">
    <citation type="journal article" date="2023" name="J. Hazard. Mater.">
        <title>Anaerobic biodegradation of pyrene and benzo[a]pyrene by a new sulfate-reducing Desulforamulus aquiferis strain DSA.</title>
        <authorList>
            <person name="Zhang Z."/>
            <person name="Sun J."/>
            <person name="Gong X."/>
            <person name="Wang C."/>
            <person name="Wang H."/>
        </authorList>
    </citation>
    <scope>NUCLEOTIDE SEQUENCE</scope>
    <source>
        <strain evidence="10">DSA</strain>
    </source>
</reference>
<reference evidence="10" key="2">
    <citation type="submission" date="2023-03" db="EMBL/GenBank/DDBJ databases">
        <authorList>
            <person name="Zhang Z."/>
        </authorList>
    </citation>
    <scope>NUCLEOTIDE SEQUENCE</scope>
    <source>
        <strain evidence="10">DSA</strain>
    </source>
</reference>
<keyword evidence="11" id="KW-1185">Reference proteome</keyword>
<evidence type="ECO:0000256" key="4">
    <source>
        <dbReference type="ARBA" id="ARBA00022832"/>
    </source>
</evidence>
<accession>A0AAW7Z8K4</accession>
<dbReference type="EC" id="2.7.8.7" evidence="8"/>
<evidence type="ECO:0000256" key="1">
    <source>
        <dbReference type="ARBA" id="ARBA00022516"/>
    </source>
</evidence>
<name>A0AAW7Z8K4_9FIRM</name>
<comment type="caution">
    <text evidence="10">The sequence shown here is derived from an EMBL/GenBank/DDBJ whole genome shotgun (WGS) entry which is preliminary data.</text>
</comment>
<dbReference type="GO" id="GO:0005737">
    <property type="term" value="C:cytoplasm"/>
    <property type="evidence" value="ECO:0007669"/>
    <property type="project" value="UniProtKB-SubCell"/>
</dbReference>
<evidence type="ECO:0000256" key="6">
    <source>
        <dbReference type="ARBA" id="ARBA00023098"/>
    </source>
</evidence>
<dbReference type="GO" id="GO:0006633">
    <property type="term" value="P:fatty acid biosynthetic process"/>
    <property type="evidence" value="ECO:0007669"/>
    <property type="project" value="UniProtKB-UniRule"/>
</dbReference>
<organism evidence="10 11">
    <name type="scientific">Desulforamulus aquiferis</name>
    <dbReference type="NCBI Taxonomy" id="1397668"/>
    <lineage>
        <taxon>Bacteria</taxon>
        <taxon>Bacillati</taxon>
        <taxon>Bacillota</taxon>
        <taxon>Clostridia</taxon>
        <taxon>Eubacteriales</taxon>
        <taxon>Peptococcaceae</taxon>
        <taxon>Desulforamulus</taxon>
    </lineage>
</organism>
<comment type="catalytic activity">
    <reaction evidence="8">
        <text>apo-[ACP] + CoA = holo-[ACP] + adenosine 3',5'-bisphosphate + H(+)</text>
        <dbReference type="Rhea" id="RHEA:12068"/>
        <dbReference type="Rhea" id="RHEA-COMP:9685"/>
        <dbReference type="Rhea" id="RHEA-COMP:9690"/>
        <dbReference type="ChEBI" id="CHEBI:15378"/>
        <dbReference type="ChEBI" id="CHEBI:29999"/>
        <dbReference type="ChEBI" id="CHEBI:57287"/>
        <dbReference type="ChEBI" id="CHEBI:58343"/>
        <dbReference type="ChEBI" id="CHEBI:64479"/>
        <dbReference type="EC" id="2.7.8.7"/>
    </reaction>
</comment>
<dbReference type="Gene3D" id="3.90.470.20">
    <property type="entry name" value="4'-phosphopantetheinyl transferase domain"/>
    <property type="match status" value="1"/>
</dbReference>
<dbReference type="InterPro" id="IPR002582">
    <property type="entry name" value="ACPS"/>
</dbReference>
<feature type="binding site" evidence="8">
    <location>
        <position position="53"/>
    </location>
    <ligand>
        <name>Mg(2+)</name>
        <dbReference type="ChEBI" id="CHEBI:18420"/>
    </ligand>
</feature>
<keyword evidence="5 8" id="KW-0460">Magnesium</keyword>
<dbReference type="InterPro" id="IPR037143">
    <property type="entry name" value="4-PPantetheinyl_Trfase_dom_sf"/>
</dbReference>
<dbReference type="GO" id="GO:0000287">
    <property type="term" value="F:magnesium ion binding"/>
    <property type="evidence" value="ECO:0007669"/>
    <property type="project" value="UniProtKB-UniRule"/>
</dbReference>
<dbReference type="InterPro" id="IPR008278">
    <property type="entry name" value="4-PPantetheinyl_Trfase_dom"/>
</dbReference>
<keyword evidence="3 8" id="KW-0479">Metal-binding</keyword>
<evidence type="ECO:0000313" key="10">
    <source>
        <dbReference type="EMBL" id="MDO7785683.1"/>
    </source>
</evidence>
<comment type="cofactor">
    <cofactor evidence="8">
        <name>Mg(2+)</name>
        <dbReference type="ChEBI" id="CHEBI:18420"/>
    </cofactor>
</comment>
<keyword evidence="2 8" id="KW-0808">Transferase</keyword>
<keyword evidence="7 8" id="KW-0275">Fatty acid biosynthesis</keyword>
<evidence type="ECO:0000256" key="5">
    <source>
        <dbReference type="ARBA" id="ARBA00022842"/>
    </source>
</evidence>
<keyword evidence="6 8" id="KW-0443">Lipid metabolism</keyword>
<evidence type="ECO:0000256" key="7">
    <source>
        <dbReference type="ARBA" id="ARBA00023160"/>
    </source>
</evidence>
<evidence type="ECO:0000256" key="2">
    <source>
        <dbReference type="ARBA" id="ARBA00022679"/>
    </source>
</evidence>
<evidence type="ECO:0000259" key="9">
    <source>
        <dbReference type="Pfam" id="PF01648"/>
    </source>
</evidence>
<dbReference type="SUPFAM" id="SSF56214">
    <property type="entry name" value="4'-phosphopantetheinyl transferase"/>
    <property type="match status" value="1"/>
</dbReference>
<evidence type="ECO:0000256" key="3">
    <source>
        <dbReference type="ARBA" id="ARBA00022723"/>
    </source>
</evidence>
<protein>
    <recommendedName>
        <fullName evidence="8">Holo-[acyl-carrier-protein] synthase</fullName>
        <shortName evidence="8">Holo-ACP synthase</shortName>
        <ecNumber evidence="8">2.7.8.7</ecNumber>
    </recommendedName>
    <alternativeName>
        <fullName evidence="8">4'-phosphopantetheinyl transferase AcpS</fullName>
    </alternativeName>
</protein>
<dbReference type="GO" id="GO:0008897">
    <property type="term" value="F:holo-[acyl-carrier-protein] synthase activity"/>
    <property type="evidence" value="ECO:0007669"/>
    <property type="project" value="UniProtKB-UniRule"/>
</dbReference>
<dbReference type="HAMAP" id="MF_00101">
    <property type="entry name" value="AcpS"/>
    <property type="match status" value="1"/>
</dbReference>
<comment type="similarity">
    <text evidence="8">Belongs to the P-Pant transferase superfamily. AcpS family.</text>
</comment>
<keyword evidence="1 8" id="KW-0444">Lipid biosynthesis</keyword>
<evidence type="ECO:0000313" key="11">
    <source>
        <dbReference type="Proteomes" id="UP001172911"/>
    </source>
</evidence>